<dbReference type="Proteomes" id="UP000287908">
    <property type="component" value="Unassembled WGS sequence"/>
</dbReference>
<accession>A0A432ZHY7</accession>
<comment type="caution">
    <text evidence="4">The sequence shown here is derived from an EMBL/GenBank/DDBJ whole genome shotgun (WGS) entry which is preliminary data.</text>
</comment>
<dbReference type="Pfam" id="PF08240">
    <property type="entry name" value="ADH_N"/>
    <property type="match status" value="1"/>
</dbReference>
<evidence type="ECO:0000313" key="5">
    <source>
        <dbReference type="Proteomes" id="UP000287908"/>
    </source>
</evidence>
<gene>
    <name evidence="4" type="ORF">CWI81_02820</name>
</gene>
<dbReference type="NCBIfam" id="TIGR02817">
    <property type="entry name" value="adh_fam_1"/>
    <property type="match status" value="1"/>
</dbReference>
<organism evidence="4 5">
    <name type="scientific">Idiomarina seosinensis</name>
    <dbReference type="NCBI Taxonomy" id="281739"/>
    <lineage>
        <taxon>Bacteria</taxon>
        <taxon>Pseudomonadati</taxon>
        <taxon>Pseudomonadota</taxon>
        <taxon>Gammaproteobacteria</taxon>
        <taxon>Alteromonadales</taxon>
        <taxon>Idiomarinaceae</taxon>
        <taxon>Idiomarina</taxon>
    </lineage>
</organism>
<evidence type="ECO:0000256" key="1">
    <source>
        <dbReference type="ARBA" id="ARBA00022857"/>
    </source>
</evidence>
<protein>
    <recommendedName>
        <fullName evidence="2">Zinc-type alcohol dehydrogenase-like protein</fullName>
    </recommendedName>
</protein>
<dbReference type="InterPro" id="IPR020843">
    <property type="entry name" value="ER"/>
</dbReference>
<dbReference type="SMART" id="SM00829">
    <property type="entry name" value="PKS_ER"/>
    <property type="match status" value="1"/>
</dbReference>
<dbReference type="CDD" id="cd08252">
    <property type="entry name" value="AL_MDR"/>
    <property type="match status" value="1"/>
</dbReference>
<dbReference type="PANTHER" id="PTHR44154:SF1">
    <property type="entry name" value="QUINONE OXIDOREDUCTASE"/>
    <property type="match status" value="1"/>
</dbReference>
<dbReference type="AlphaFoldDB" id="A0A432ZHY7"/>
<proteinExistence type="inferred from homology"/>
<sequence length="336" mass="36000">MKAVGYQKSLAISEPNALIDIELPAPTPGDNDLLVKVTAIAVNPVDTKIRQRVSPEQGYKVLGWDAVGEVIDVGQSVSGFKPGDKVWYAGDITRPGCNAQQQLIDYRIAAKAPSTLQDIQAAAMPLTSITAWELLFDRLKLNSHSPHSKRCLLVVGAAGGVGSIMVQLAKQLTGATVIATASRPESQQWVKALGADHVIDHNQPLAAQLNDIDAVTDVALLTHSDQYFDAVVDLIAAQGQIGIIDDPTAPLDITKLKQKSVSLHWEFMYTRSMFQTEDMATQGQLLAKVAELIDNNQLRSTLGQNFGALNAANLIKAHAAVESGKTIGKIALTVPE</sequence>
<evidence type="ECO:0000259" key="3">
    <source>
        <dbReference type="SMART" id="SM00829"/>
    </source>
</evidence>
<keyword evidence="2" id="KW-0479">Metal-binding</keyword>
<keyword evidence="2" id="KW-0862">Zinc</keyword>
<reference evidence="4 5" key="1">
    <citation type="journal article" date="2011" name="Front. Microbiol.">
        <title>Genomic signatures of strain selection and enhancement in Bacillus atrophaeus var. globigii, a historical biowarfare simulant.</title>
        <authorList>
            <person name="Gibbons H.S."/>
            <person name="Broomall S.M."/>
            <person name="McNew L.A."/>
            <person name="Daligault H."/>
            <person name="Chapman C."/>
            <person name="Bruce D."/>
            <person name="Karavis M."/>
            <person name="Krepps M."/>
            <person name="McGregor P.A."/>
            <person name="Hong C."/>
            <person name="Park K.H."/>
            <person name="Akmal A."/>
            <person name="Feldman A."/>
            <person name="Lin J.S."/>
            <person name="Chang W.E."/>
            <person name="Higgs B.W."/>
            <person name="Demirev P."/>
            <person name="Lindquist J."/>
            <person name="Liem A."/>
            <person name="Fochler E."/>
            <person name="Read T.D."/>
            <person name="Tapia R."/>
            <person name="Johnson S."/>
            <person name="Bishop-Lilly K.A."/>
            <person name="Detter C."/>
            <person name="Han C."/>
            <person name="Sozhamannan S."/>
            <person name="Rosenzweig C.N."/>
            <person name="Skowronski E.W."/>
        </authorList>
    </citation>
    <scope>NUCLEOTIDE SEQUENCE [LARGE SCALE GENOMIC DNA]</scope>
    <source>
        <strain evidence="4 5">CL-SP19</strain>
    </source>
</reference>
<comment type="similarity">
    <text evidence="2">Belongs to the zinc-containing alcohol dehydrogenase family. Quinone oxidoreductase subfamily.</text>
</comment>
<dbReference type="EMBL" id="PIQF01000001">
    <property type="protein sequence ID" value="RUO77430.1"/>
    <property type="molecule type" value="Genomic_DNA"/>
</dbReference>
<evidence type="ECO:0000256" key="2">
    <source>
        <dbReference type="RuleBase" id="RU364000"/>
    </source>
</evidence>
<dbReference type="GO" id="GO:0008270">
    <property type="term" value="F:zinc ion binding"/>
    <property type="evidence" value="ECO:0007669"/>
    <property type="project" value="InterPro"/>
</dbReference>
<dbReference type="GO" id="GO:0016491">
    <property type="term" value="F:oxidoreductase activity"/>
    <property type="evidence" value="ECO:0007669"/>
    <property type="project" value="UniProtKB-KW"/>
</dbReference>
<name>A0A432ZHY7_9GAMM</name>
<dbReference type="SUPFAM" id="SSF51735">
    <property type="entry name" value="NAD(P)-binding Rossmann-fold domains"/>
    <property type="match status" value="1"/>
</dbReference>
<keyword evidence="1" id="KW-0521">NADP</keyword>
<dbReference type="Pfam" id="PF13602">
    <property type="entry name" value="ADH_zinc_N_2"/>
    <property type="match status" value="1"/>
</dbReference>
<evidence type="ECO:0000313" key="4">
    <source>
        <dbReference type="EMBL" id="RUO77430.1"/>
    </source>
</evidence>
<dbReference type="Gene3D" id="3.90.180.10">
    <property type="entry name" value="Medium-chain alcohol dehydrogenases, catalytic domain"/>
    <property type="match status" value="1"/>
</dbReference>
<dbReference type="InterPro" id="IPR036291">
    <property type="entry name" value="NAD(P)-bd_dom_sf"/>
</dbReference>
<keyword evidence="2" id="KW-0560">Oxidoreductase</keyword>
<dbReference type="OrthoDB" id="9785812at2"/>
<dbReference type="PANTHER" id="PTHR44154">
    <property type="entry name" value="QUINONE OXIDOREDUCTASE"/>
    <property type="match status" value="1"/>
</dbReference>
<dbReference type="InterPro" id="IPR014182">
    <property type="entry name" value="ADH_Zn_typ-1"/>
</dbReference>
<dbReference type="InterPro" id="IPR013154">
    <property type="entry name" value="ADH-like_N"/>
</dbReference>
<feature type="domain" description="Enoyl reductase (ER)" evidence="3">
    <location>
        <begin position="11"/>
        <end position="332"/>
    </location>
</feature>
<keyword evidence="5" id="KW-1185">Reference proteome</keyword>
<dbReference type="SUPFAM" id="SSF50129">
    <property type="entry name" value="GroES-like"/>
    <property type="match status" value="1"/>
</dbReference>
<dbReference type="InterPro" id="IPR051603">
    <property type="entry name" value="Zinc-ADH_QOR/CCCR"/>
</dbReference>
<dbReference type="Gene3D" id="3.40.50.720">
    <property type="entry name" value="NAD(P)-binding Rossmann-like Domain"/>
    <property type="match status" value="1"/>
</dbReference>
<dbReference type="InterPro" id="IPR011032">
    <property type="entry name" value="GroES-like_sf"/>
</dbReference>
<dbReference type="RefSeq" id="WP_126783703.1">
    <property type="nucleotide sequence ID" value="NZ_PIQF01000001.1"/>
</dbReference>